<reference evidence="2 3" key="1">
    <citation type="journal article" date="2019" name="Int. J. Syst. Evol. Microbiol.">
        <title>The Global Catalogue of Microorganisms (GCM) 10K type strain sequencing project: providing services to taxonomists for standard genome sequencing and annotation.</title>
        <authorList>
            <consortium name="The Broad Institute Genomics Platform"/>
            <consortium name="The Broad Institute Genome Sequencing Center for Infectious Disease"/>
            <person name="Wu L."/>
            <person name="Ma J."/>
        </authorList>
    </citation>
    <scope>NUCLEOTIDE SEQUENCE [LARGE SCALE GENOMIC DNA]</scope>
    <source>
        <strain evidence="2 3">JCM 13319</strain>
    </source>
</reference>
<dbReference type="Proteomes" id="UP001501791">
    <property type="component" value="Unassembled WGS sequence"/>
</dbReference>
<sequence>MGTHTSETSLGPVEVTLTAGTGDVILFFPGGHTTAATPLGADIYAELGYRPLVFSRPGYGLTEVGQLTAAEFVPAVVEVCESLGITSAAATVGLSFGGLQAVHVAARLRWLAPRLVLHSCAPSSLPYPDTSLDRFAGPIAFGSRSQRLTWRAVRALTSTDRGLRLMMSSLSTLPVEHWWDEWKPADRTAARETFSRMESGTGFVNDLRQATADRSASRESVLRSVPCPTLVTSSRHDGAVDIAHAEDFLRTIPDSRFVDTGAWSHFAWLGPSRPTLMNAIRDFLAE</sequence>
<proteinExistence type="predicted"/>
<dbReference type="PANTHER" id="PTHR43433">
    <property type="entry name" value="HYDROLASE, ALPHA/BETA FOLD FAMILY PROTEIN"/>
    <property type="match status" value="1"/>
</dbReference>
<gene>
    <name evidence="2" type="ORF">GCM10009691_03150</name>
</gene>
<evidence type="ECO:0000313" key="3">
    <source>
        <dbReference type="Proteomes" id="UP001501791"/>
    </source>
</evidence>
<organism evidence="2 3">
    <name type="scientific">Brevibacterium picturae</name>
    <dbReference type="NCBI Taxonomy" id="260553"/>
    <lineage>
        <taxon>Bacteria</taxon>
        <taxon>Bacillati</taxon>
        <taxon>Actinomycetota</taxon>
        <taxon>Actinomycetes</taxon>
        <taxon>Micrococcales</taxon>
        <taxon>Brevibacteriaceae</taxon>
        <taxon>Brevibacterium</taxon>
    </lineage>
</organism>
<dbReference type="InterPro" id="IPR000073">
    <property type="entry name" value="AB_hydrolase_1"/>
</dbReference>
<keyword evidence="2" id="KW-0378">Hydrolase</keyword>
<evidence type="ECO:0000259" key="1">
    <source>
        <dbReference type="Pfam" id="PF00561"/>
    </source>
</evidence>
<dbReference type="InterPro" id="IPR050471">
    <property type="entry name" value="AB_hydrolase"/>
</dbReference>
<feature type="domain" description="AB hydrolase-1" evidence="1">
    <location>
        <begin position="24"/>
        <end position="267"/>
    </location>
</feature>
<protein>
    <submittedName>
        <fullName evidence="2">Alpha/beta hydrolase</fullName>
    </submittedName>
</protein>
<evidence type="ECO:0000313" key="2">
    <source>
        <dbReference type="EMBL" id="GAA1530626.1"/>
    </source>
</evidence>
<comment type="caution">
    <text evidence="2">The sequence shown here is derived from an EMBL/GenBank/DDBJ whole genome shotgun (WGS) entry which is preliminary data.</text>
</comment>
<dbReference type="Gene3D" id="3.40.50.1820">
    <property type="entry name" value="alpha/beta hydrolase"/>
    <property type="match status" value="1"/>
</dbReference>
<name>A0ABN2AZK8_9MICO</name>
<dbReference type="PANTHER" id="PTHR43433:SF5">
    <property type="entry name" value="AB HYDROLASE-1 DOMAIN-CONTAINING PROTEIN"/>
    <property type="match status" value="1"/>
</dbReference>
<accession>A0ABN2AZK8</accession>
<dbReference type="InterPro" id="IPR029058">
    <property type="entry name" value="AB_hydrolase_fold"/>
</dbReference>
<keyword evidence="3" id="KW-1185">Reference proteome</keyword>
<dbReference type="Pfam" id="PF00561">
    <property type="entry name" value="Abhydrolase_1"/>
    <property type="match status" value="1"/>
</dbReference>
<dbReference type="GO" id="GO:0016787">
    <property type="term" value="F:hydrolase activity"/>
    <property type="evidence" value="ECO:0007669"/>
    <property type="project" value="UniProtKB-KW"/>
</dbReference>
<dbReference type="RefSeq" id="WP_346035088.1">
    <property type="nucleotide sequence ID" value="NZ_BAAALY010000002.1"/>
</dbReference>
<dbReference type="SUPFAM" id="SSF53474">
    <property type="entry name" value="alpha/beta-Hydrolases"/>
    <property type="match status" value="1"/>
</dbReference>
<dbReference type="EMBL" id="BAAALY010000002">
    <property type="protein sequence ID" value="GAA1530626.1"/>
    <property type="molecule type" value="Genomic_DNA"/>
</dbReference>